<evidence type="ECO:0000256" key="1">
    <source>
        <dbReference type="ARBA" id="ARBA00004651"/>
    </source>
</evidence>
<dbReference type="AlphaFoldDB" id="A0A6B0YYN8"/>
<evidence type="ECO:0000313" key="9">
    <source>
        <dbReference type="EMBL" id="MXY95767.1"/>
    </source>
</evidence>
<dbReference type="GO" id="GO:0005886">
    <property type="term" value="C:plasma membrane"/>
    <property type="evidence" value="ECO:0007669"/>
    <property type="project" value="UniProtKB-SubCell"/>
</dbReference>
<keyword evidence="3" id="KW-1003">Cell membrane</keyword>
<dbReference type="GO" id="GO:0055085">
    <property type="term" value="P:transmembrane transport"/>
    <property type="evidence" value="ECO:0007669"/>
    <property type="project" value="InterPro"/>
</dbReference>
<proteinExistence type="inferred from homology"/>
<evidence type="ECO:0000256" key="2">
    <source>
        <dbReference type="ARBA" id="ARBA00022448"/>
    </source>
</evidence>
<protein>
    <submittedName>
        <fullName evidence="9">Carbohydrate ABC transporter permease</fullName>
    </submittedName>
</protein>
<organism evidence="9">
    <name type="scientific">Caldilineaceae bacterium SB0664_bin_27</name>
    <dbReference type="NCBI Taxonomy" id="2605260"/>
    <lineage>
        <taxon>Bacteria</taxon>
        <taxon>Bacillati</taxon>
        <taxon>Chloroflexota</taxon>
        <taxon>Caldilineae</taxon>
        <taxon>Caldilineales</taxon>
        <taxon>Caldilineaceae</taxon>
    </lineage>
</organism>
<accession>A0A6B0YYN8</accession>
<evidence type="ECO:0000256" key="5">
    <source>
        <dbReference type="ARBA" id="ARBA00022989"/>
    </source>
</evidence>
<evidence type="ECO:0000256" key="6">
    <source>
        <dbReference type="ARBA" id="ARBA00023136"/>
    </source>
</evidence>
<dbReference type="Gene3D" id="1.10.3720.10">
    <property type="entry name" value="MetI-like"/>
    <property type="match status" value="1"/>
</dbReference>
<feature type="transmembrane region" description="Helical" evidence="7">
    <location>
        <begin position="116"/>
        <end position="140"/>
    </location>
</feature>
<feature type="transmembrane region" description="Helical" evidence="7">
    <location>
        <begin position="20"/>
        <end position="41"/>
    </location>
</feature>
<dbReference type="EMBL" id="VXRG01000171">
    <property type="protein sequence ID" value="MXY95767.1"/>
    <property type="molecule type" value="Genomic_DNA"/>
</dbReference>
<reference evidence="9" key="1">
    <citation type="submission" date="2019-09" db="EMBL/GenBank/DDBJ databases">
        <title>Characterisation of the sponge microbiome using genome-centric metagenomics.</title>
        <authorList>
            <person name="Engelberts J.P."/>
            <person name="Robbins S.J."/>
            <person name="De Goeij J.M."/>
            <person name="Aranda M."/>
            <person name="Bell S.C."/>
            <person name="Webster N.S."/>
        </authorList>
    </citation>
    <scope>NUCLEOTIDE SEQUENCE</scope>
    <source>
        <strain evidence="9">SB0664_bin_27</strain>
    </source>
</reference>
<feature type="transmembrane region" description="Helical" evidence="7">
    <location>
        <begin position="152"/>
        <end position="171"/>
    </location>
</feature>
<dbReference type="InterPro" id="IPR035906">
    <property type="entry name" value="MetI-like_sf"/>
</dbReference>
<name>A0A6B0YYN8_9CHLR</name>
<dbReference type="SUPFAM" id="SSF161098">
    <property type="entry name" value="MetI-like"/>
    <property type="match status" value="1"/>
</dbReference>
<dbReference type="PROSITE" id="PS50928">
    <property type="entry name" value="ABC_TM1"/>
    <property type="match status" value="1"/>
</dbReference>
<evidence type="ECO:0000256" key="4">
    <source>
        <dbReference type="ARBA" id="ARBA00022692"/>
    </source>
</evidence>
<feature type="transmembrane region" description="Helical" evidence="7">
    <location>
        <begin position="192"/>
        <end position="214"/>
    </location>
</feature>
<dbReference type="Pfam" id="PF00528">
    <property type="entry name" value="BPD_transp_1"/>
    <property type="match status" value="1"/>
</dbReference>
<feature type="transmembrane region" description="Helical" evidence="7">
    <location>
        <begin position="249"/>
        <end position="271"/>
    </location>
</feature>
<comment type="caution">
    <text evidence="9">The sequence shown here is derived from an EMBL/GenBank/DDBJ whole genome shotgun (WGS) entry which is preliminary data.</text>
</comment>
<keyword evidence="4 7" id="KW-0812">Transmembrane</keyword>
<dbReference type="CDD" id="cd06261">
    <property type="entry name" value="TM_PBP2"/>
    <property type="match status" value="1"/>
</dbReference>
<feature type="domain" description="ABC transmembrane type-1" evidence="8">
    <location>
        <begin position="81"/>
        <end position="271"/>
    </location>
</feature>
<gene>
    <name evidence="9" type="ORF">F4Y42_20200</name>
</gene>
<dbReference type="PANTHER" id="PTHR43744">
    <property type="entry name" value="ABC TRANSPORTER PERMEASE PROTEIN MG189-RELATED-RELATED"/>
    <property type="match status" value="1"/>
</dbReference>
<sequence>MTARTTLLQSRKKQTRVGHLILHIAMIALGLTFLMPLAWVVSTSLKLPGQVFITPIEWIPTEPKWDNYFEVFRRLPFHLFIRNSFFVSIMGTIGMVLSSLTVAYGLSRLRWPGRDFVFTVLLATMMLPAVVTMIPVFIIFKEINWVGTFYPLWVPAWFGAAFYIFLMRQYMLTLPLELDEAAKIDGASNFRILWQVITPLCGPAVATITIFAFLQHYNAFMEPLIYISKSEMYTLPLGLLWFKGRFGNFWHLVMAASMITILPVIIIFFFAQRQFVQGAQFTGLAGR</sequence>
<evidence type="ECO:0000256" key="7">
    <source>
        <dbReference type="RuleBase" id="RU363032"/>
    </source>
</evidence>
<keyword evidence="5 7" id="KW-1133">Transmembrane helix</keyword>
<evidence type="ECO:0000256" key="3">
    <source>
        <dbReference type="ARBA" id="ARBA00022475"/>
    </source>
</evidence>
<evidence type="ECO:0000259" key="8">
    <source>
        <dbReference type="PROSITE" id="PS50928"/>
    </source>
</evidence>
<feature type="transmembrane region" description="Helical" evidence="7">
    <location>
        <begin position="85"/>
        <end position="104"/>
    </location>
</feature>
<dbReference type="PANTHER" id="PTHR43744:SF8">
    <property type="entry name" value="SN-GLYCEROL-3-PHOSPHATE TRANSPORT SYSTEM PERMEASE PROTEIN UGPE"/>
    <property type="match status" value="1"/>
</dbReference>
<keyword evidence="6 7" id="KW-0472">Membrane</keyword>
<comment type="similarity">
    <text evidence="7">Belongs to the binding-protein-dependent transport system permease family.</text>
</comment>
<comment type="subcellular location">
    <subcellularLocation>
        <location evidence="1 7">Cell membrane</location>
        <topology evidence="1 7">Multi-pass membrane protein</topology>
    </subcellularLocation>
</comment>
<keyword evidence="2 7" id="KW-0813">Transport</keyword>
<dbReference type="InterPro" id="IPR000515">
    <property type="entry name" value="MetI-like"/>
</dbReference>